<dbReference type="GeneID" id="94841811"/>
<evidence type="ECO:0000256" key="3">
    <source>
        <dbReference type="ARBA" id="ARBA00022741"/>
    </source>
</evidence>
<dbReference type="Pfam" id="PF00069">
    <property type="entry name" value="Pkinase"/>
    <property type="match status" value="1"/>
</dbReference>
<keyword evidence="2" id="KW-0808">Transferase</keyword>
<evidence type="ECO:0000256" key="1">
    <source>
        <dbReference type="ARBA" id="ARBA00022527"/>
    </source>
</evidence>
<keyword evidence="5 6" id="KW-0067">ATP-binding</keyword>
<dbReference type="SMART" id="SM00220">
    <property type="entry name" value="S_TKc"/>
    <property type="match status" value="1"/>
</dbReference>
<dbReference type="SUPFAM" id="SSF56112">
    <property type="entry name" value="Protein kinase-like (PK-like)"/>
    <property type="match status" value="1"/>
</dbReference>
<dbReference type="GO" id="GO:0005737">
    <property type="term" value="C:cytoplasm"/>
    <property type="evidence" value="ECO:0007669"/>
    <property type="project" value="TreeGrafter"/>
</dbReference>
<dbReference type="VEuPathDB" id="TrichDB:TRFO_30017"/>
<dbReference type="GO" id="GO:0005524">
    <property type="term" value="F:ATP binding"/>
    <property type="evidence" value="ECO:0007669"/>
    <property type="project" value="UniProtKB-UniRule"/>
</dbReference>
<reference evidence="9" key="1">
    <citation type="submission" date="2016-10" db="EMBL/GenBank/DDBJ databases">
        <authorList>
            <person name="Benchimol M."/>
            <person name="Almeida L.G."/>
            <person name="Vasconcelos A.T."/>
            <person name="Perreira-Neves A."/>
            <person name="Rosa I.A."/>
            <person name="Tasca T."/>
            <person name="Bogo M.R."/>
            <person name="de Souza W."/>
        </authorList>
    </citation>
    <scope>NUCLEOTIDE SEQUENCE [LARGE SCALE GENOMIC DNA]</scope>
    <source>
        <strain evidence="9">K</strain>
    </source>
</reference>
<dbReference type="Proteomes" id="UP000179807">
    <property type="component" value="Unassembled WGS sequence"/>
</dbReference>
<feature type="compositionally biased region" description="Basic residues" evidence="7">
    <location>
        <begin position="431"/>
        <end position="440"/>
    </location>
</feature>
<dbReference type="PANTHER" id="PTHR24346">
    <property type="entry name" value="MAP/MICROTUBULE AFFINITY-REGULATING KINASE"/>
    <property type="match status" value="1"/>
</dbReference>
<evidence type="ECO:0000259" key="8">
    <source>
        <dbReference type="PROSITE" id="PS50011"/>
    </source>
</evidence>
<dbReference type="PROSITE" id="PS00107">
    <property type="entry name" value="PROTEIN_KINASE_ATP"/>
    <property type="match status" value="1"/>
</dbReference>
<keyword evidence="1" id="KW-0723">Serine/threonine-protein kinase</keyword>
<dbReference type="InterPro" id="IPR011009">
    <property type="entry name" value="Kinase-like_dom_sf"/>
</dbReference>
<dbReference type="GO" id="GO:0004674">
    <property type="term" value="F:protein serine/threonine kinase activity"/>
    <property type="evidence" value="ECO:0007669"/>
    <property type="project" value="UniProtKB-KW"/>
</dbReference>
<dbReference type="InterPro" id="IPR017441">
    <property type="entry name" value="Protein_kinase_ATP_BS"/>
</dbReference>
<evidence type="ECO:0000256" key="7">
    <source>
        <dbReference type="SAM" id="MobiDB-lite"/>
    </source>
</evidence>
<dbReference type="EMBL" id="MLAK01000853">
    <property type="protein sequence ID" value="OHT02763.1"/>
    <property type="molecule type" value="Genomic_DNA"/>
</dbReference>
<dbReference type="FunFam" id="1.10.510.10:FF:000271">
    <property type="entry name" value="Non-specific serine/threonine protein kinase"/>
    <property type="match status" value="1"/>
</dbReference>
<dbReference type="FunFam" id="3.30.200.20:FF:000003">
    <property type="entry name" value="Non-specific serine/threonine protein kinase"/>
    <property type="match status" value="1"/>
</dbReference>
<gene>
    <name evidence="9" type="ORF">TRFO_30017</name>
</gene>
<feature type="binding site" evidence="6">
    <location>
        <position position="60"/>
    </location>
    <ligand>
        <name>ATP</name>
        <dbReference type="ChEBI" id="CHEBI:30616"/>
    </ligand>
</feature>
<dbReference type="PROSITE" id="PS50011">
    <property type="entry name" value="PROTEIN_KINASE_DOM"/>
    <property type="match status" value="1"/>
</dbReference>
<dbReference type="Gene3D" id="1.10.510.10">
    <property type="entry name" value="Transferase(Phosphotransferase) domain 1"/>
    <property type="match status" value="1"/>
</dbReference>
<dbReference type="InterPro" id="IPR000719">
    <property type="entry name" value="Prot_kinase_dom"/>
</dbReference>
<evidence type="ECO:0000256" key="4">
    <source>
        <dbReference type="ARBA" id="ARBA00022777"/>
    </source>
</evidence>
<feature type="region of interest" description="Disordered" evidence="7">
    <location>
        <begin position="407"/>
        <end position="440"/>
    </location>
</feature>
<organism evidence="9 10">
    <name type="scientific">Tritrichomonas foetus</name>
    <dbReference type="NCBI Taxonomy" id="1144522"/>
    <lineage>
        <taxon>Eukaryota</taxon>
        <taxon>Metamonada</taxon>
        <taxon>Parabasalia</taxon>
        <taxon>Tritrichomonadida</taxon>
        <taxon>Tritrichomonadidae</taxon>
        <taxon>Tritrichomonas</taxon>
    </lineage>
</organism>
<evidence type="ECO:0000313" key="9">
    <source>
        <dbReference type="EMBL" id="OHT02763.1"/>
    </source>
</evidence>
<dbReference type="CDD" id="cd14003">
    <property type="entry name" value="STKc_AMPK-like"/>
    <property type="match status" value="1"/>
</dbReference>
<dbReference type="GO" id="GO:0035556">
    <property type="term" value="P:intracellular signal transduction"/>
    <property type="evidence" value="ECO:0007669"/>
    <property type="project" value="TreeGrafter"/>
</dbReference>
<dbReference type="OrthoDB" id="193931at2759"/>
<evidence type="ECO:0000256" key="5">
    <source>
        <dbReference type="ARBA" id="ARBA00022840"/>
    </source>
</evidence>
<accession>A0A1J4JUT5</accession>
<keyword evidence="4 9" id="KW-0418">Kinase</keyword>
<keyword evidence="3 6" id="KW-0547">Nucleotide-binding</keyword>
<evidence type="ECO:0000256" key="6">
    <source>
        <dbReference type="PROSITE-ProRule" id="PRU10141"/>
    </source>
</evidence>
<proteinExistence type="predicted"/>
<feature type="domain" description="Protein kinase" evidence="8">
    <location>
        <begin position="31"/>
        <end position="283"/>
    </location>
</feature>
<comment type="caution">
    <text evidence="9">The sequence shown here is derived from an EMBL/GenBank/DDBJ whole genome shotgun (WGS) entry which is preliminary data.</text>
</comment>
<dbReference type="AlphaFoldDB" id="A0A1J4JUT5"/>
<keyword evidence="10" id="KW-1185">Reference proteome</keyword>
<dbReference type="RefSeq" id="XP_068355899.1">
    <property type="nucleotide sequence ID" value="XM_068507107.1"/>
</dbReference>
<protein>
    <submittedName>
        <fullName evidence="9">CAMK family protein kinase</fullName>
    </submittedName>
</protein>
<feature type="region of interest" description="Disordered" evidence="7">
    <location>
        <begin position="370"/>
        <end position="392"/>
    </location>
</feature>
<name>A0A1J4JUT5_9EUKA</name>
<dbReference type="PANTHER" id="PTHR24346:SF30">
    <property type="entry name" value="MATERNAL EMBRYONIC LEUCINE ZIPPER KINASE"/>
    <property type="match status" value="1"/>
</dbReference>
<sequence>MKKFSEHYKISFKILMDSGRPNAVPPRVGPYNIRGNIGTGAFSIVKLAQHVATREFYACKIISKTCFHKESFASRFETEIRVMQQMNHPNIVELNDVFQDSQFIYIFMEFCPNGELFQYIVDHRFLPESEAKIFLKQIINGLKYIHSNHATHRDIKPENILLDKFGNLKISDFGFARFVDDSNLVSTSCGSPCYAAPECLEGKSYNAYKCDIWSTGVILFAMLSGTLPWTKRNQKELFQQIKNGEYKIPTFLSGEAQDLISKMMCTNPDDRIDDDGILNHPWLDGADDPIVHPKESCIVSLKKIDGLFNRNESIFEKKYDDNGLRKLKKINLSFKNPKIIKLVKEITFPESYIKKPPQQQLHTKLTLPPLHTHTAQDDSSSKSSTTSSRPLAIDTVKKRLKENGKAVISQRANMGPKKINQIKSAMSVRPSAKKKLNLYS</sequence>
<evidence type="ECO:0000256" key="2">
    <source>
        <dbReference type="ARBA" id="ARBA00022679"/>
    </source>
</evidence>
<evidence type="ECO:0000313" key="10">
    <source>
        <dbReference type="Proteomes" id="UP000179807"/>
    </source>
</evidence>